<reference evidence="3" key="1">
    <citation type="submission" date="2015-12" db="EMBL/GenBank/DDBJ databases">
        <title>Update maize B73 reference genome by single molecule sequencing technologies.</title>
        <authorList>
            <consortium name="Maize Genome Sequencing Project"/>
            <person name="Ware D."/>
        </authorList>
    </citation>
    <scope>NUCLEOTIDE SEQUENCE [LARGE SCALE GENOMIC DNA]</scope>
    <source>
        <tissue evidence="3">Seedling</tissue>
    </source>
</reference>
<feature type="coiled-coil region" evidence="1">
    <location>
        <begin position="165"/>
        <end position="201"/>
    </location>
</feature>
<dbReference type="ExpressionAtlas" id="A0A1D6EEL9">
    <property type="expression patterns" value="baseline"/>
</dbReference>
<accession>A0A1D6EEL9</accession>
<evidence type="ECO:0000256" key="2">
    <source>
        <dbReference type="SAM" id="MobiDB-lite"/>
    </source>
</evidence>
<organism evidence="3">
    <name type="scientific">Zea mays</name>
    <name type="common">Maize</name>
    <dbReference type="NCBI Taxonomy" id="4577"/>
    <lineage>
        <taxon>Eukaryota</taxon>
        <taxon>Viridiplantae</taxon>
        <taxon>Streptophyta</taxon>
        <taxon>Embryophyta</taxon>
        <taxon>Tracheophyta</taxon>
        <taxon>Spermatophyta</taxon>
        <taxon>Magnoliopsida</taxon>
        <taxon>Liliopsida</taxon>
        <taxon>Poales</taxon>
        <taxon>Poaceae</taxon>
        <taxon>PACMAD clade</taxon>
        <taxon>Panicoideae</taxon>
        <taxon>Andropogonodae</taxon>
        <taxon>Andropogoneae</taxon>
        <taxon>Tripsacinae</taxon>
        <taxon>Zea</taxon>
    </lineage>
</organism>
<proteinExistence type="predicted"/>
<protein>
    <submittedName>
        <fullName evidence="3">Homeodomain leucine zipper family IV protein</fullName>
    </submittedName>
</protein>
<name>A0A1D6EEL9_MAIZE</name>
<feature type="region of interest" description="Disordered" evidence="2">
    <location>
        <begin position="23"/>
        <end position="47"/>
    </location>
</feature>
<dbReference type="GO" id="GO:0003677">
    <property type="term" value="F:DNA binding"/>
    <property type="evidence" value="ECO:0007669"/>
    <property type="project" value="UniProtKB-KW"/>
</dbReference>
<evidence type="ECO:0000256" key="1">
    <source>
        <dbReference type="SAM" id="Coils"/>
    </source>
</evidence>
<keyword evidence="1" id="KW-0175">Coiled coil</keyword>
<dbReference type="EMBL" id="CM007648">
    <property type="protein sequence ID" value="ONM18637.1"/>
    <property type="molecule type" value="Genomic_DNA"/>
</dbReference>
<keyword evidence="3" id="KW-0371">Homeobox</keyword>
<feature type="compositionally biased region" description="Basic and acidic residues" evidence="2">
    <location>
        <begin position="29"/>
        <end position="47"/>
    </location>
</feature>
<sequence>MAITSLLVLDPYFRGKKPRGDYGTASVEGRLDDGEEASGRETTDRVRQRQYEARHLACREFASSTYCGTVANQSQGCAPPDCVVSMSLAPKRSRLPAPGDADELSVIEDQIAWIVHIITSIVKKSPQRGRGAALVVSLTLIKASTSRGLGHLPLIGVVVELVMEAKIEKMKYEHLTREAALAEKELLEEEYKKKFDEAKKELSLENDLAGMWVLVAKLKRGALDISDLNVDD</sequence>
<dbReference type="AlphaFoldDB" id="A0A1D6EEL9"/>
<evidence type="ECO:0000313" key="3">
    <source>
        <dbReference type="EMBL" id="ONM18637.1"/>
    </source>
</evidence>
<gene>
    <name evidence="3" type="ORF">ZEAMMB73_Zm00001d004230</name>
</gene>
<keyword evidence="3" id="KW-0238">DNA-binding</keyword>